<name>A0ABY0BNU6_9GAMM</name>
<gene>
    <name evidence="2" type="ORF">CWE07_13105</name>
</gene>
<dbReference type="Proteomes" id="UP000287865">
    <property type="component" value="Unassembled WGS sequence"/>
</dbReference>
<comment type="caution">
    <text evidence="2">The sequence shown here is derived from an EMBL/GenBank/DDBJ whole genome shotgun (WGS) entry which is preliminary data.</text>
</comment>
<dbReference type="PANTHER" id="PTHR13369">
    <property type="match status" value="1"/>
</dbReference>
<reference evidence="2 3" key="1">
    <citation type="journal article" date="2018" name="Front. Microbiol.">
        <title>Genome-Based Analysis Reveals the Taxonomy and Diversity of the Family Idiomarinaceae.</title>
        <authorList>
            <person name="Liu Y."/>
            <person name="Lai Q."/>
            <person name="Shao Z."/>
        </authorList>
    </citation>
    <scope>NUCLEOTIDE SEQUENCE [LARGE SCALE GENOMIC DNA]</scope>
    <source>
        <strain evidence="2 3">CF12-14</strain>
    </source>
</reference>
<dbReference type="InterPro" id="IPR029063">
    <property type="entry name" value="SAM-dependent_MTases_sf"/>
</dbReference>
<evidence type="ECO:0000313" key="2">
    <source>
        <dbReference type="EMBL" id="RUO19415.1"/>
    </source>
</evidence>
<evidence type="ECO:0000259" key="1">
    <source>
        <dbReference type="Pfam" id="PF13679"/>
    </source>
</evidence>
<proteinExistence type="predicted"/>
<dbReference type="EMBL" id="PIPK01000016">
    <property type="protein sequence ID" value="RUO19415.1"/>
    <property type="molecule type" value="Genomic_DNA"/>
</dbReference>
<dbReference type="PANTHER" id="PTHR13369:SF0">
    <property type="entry name" value="GLUTATHIONE S-TRANSFERASE C-TERMINAL DOMAIN-CONTAINING PROTEIN"/>
    <property type="match status" value="1"/>
</dbReference>
<sequence>MSNIVLSSQQDLHHAWRWLDQSLATGRKDWQSYSFSRAGIAAQQHHLASQPALQAALTRLTEEEVEDIDANPAKLAQFFAPYLPCIEQAPTLLAVLLVPDEAAVDSPPVMPLPFWLTNGIQGRKLEQIRHFIAALPTPARSSLEWCAGKGHLGRLLAFHNAQQNVVTSVVSAELQAELCTAGMALAKRHDVNQRFVQQDVLADDAHRLLQGVQQGLALHACGGLHQRLITLAAQQGTAELHIAPCCYHLHNAACYQPMSAMVRAESLMQLTRADLKLAVQGQVTGGQRVGRLRRQEVTWRLAWQLWHEQSNQTTEYQPLPALPKQLLSADFSAFCVWAEQLKPTPRLSDSPTAQVEMLEQAEQLYLEIKRADLLRHAYRRMLELWLVLDRALYLTEQGYEAHISSFCHYQLTPRNILISAHLKT</sequence>
<keyword evidence="2" id="KW-0489">Methyltransferase</keyword>
<protein>
    <submittedName>
        <fullName evidence="2">Methyltransferase</fullName>
    </submittedName>
</protein>
<dbReference type="GO" id="GO:0008168">
    <property type="term" value="F:methyltransferase activity"/>
    <property type="evidence" value="ECO:0007669"/>
    <property type="project" value="UniProtKB-KW"/>
</dbReference>
<accession>A0ABY0BNU6</accession>
<dbReference type="InterPro" id="IPR025714">
    <property type="entry name" value="Methyltranfer_dom"/>
</dbReference>
<evidence type="ECO:0000313" key="3">
    <source>
        <dbReference type="Proteomes" id="UP000287865"/>
    </source>
</evidence>
<feature type="domain" description="Methyltransferase" evidence="1">
    <location>
        <begin position="124"/>
        <end position="249"/>
    </location>
</feature>
<dbReference type="GO" id="GO:0032259">
    <property type="term" value="P:methylation"/>
    <property type="evidence" value="ECO:0007669"/>
    <property type="project" value="UniProtKB-KW"/>
</dbReference>
<keyword evidence="2" id="KW-0808">Transferase</keyword>
<dbReference type="Pfam" id="PF13679">
    <property type="entry name" value="Methyltransf_32"/>
    <property type="match status" value="1"/>
</dbReference>
<keyword evidence="3" id="KW-1185">Reference proteome</keyword>
<dbReference type="SUPFAM" id="SSF53335">
    <property type="entry name" value="S-adenosyl-L-methionine-dependent methyltransferases"/>
    <property type="match status" value="1"/>
</dbReference>
<organism evidence="2 3">
    <name type="scientific">Aliidiomarina maris</name>
    <dbReference type="NCBI Taxonomy" id="531312"/>
    <lineage>
        <taxon>Bacteria</taxon>
        <taxon>Pseudomonadati</taxon>
        <taxon>Pseudomonadota</taxon>
        <taxon>Gammaproteobacteria</taxon>
        <taxon>Alteromonadales</taxon>
        <taxon>Idiomarinaceae</taxon>
        <taxon>Aliidiomarina</taxon>
    </lineage>
</organism>